<organism evidence="1 2">
    <name type="scientific">Vararia minispora EC-137</name>
    <dbReference type="NCBI Taxonomy" id="1314806"/>
    <lineage>
        <taxon>Eukaryota</taxon>
        <taxon>Fungi</taxon>
        <taxon>Dikarya</taxon>
        <taxon>Basidiomycota</taxon>
        <taxon>Agaricomycotina</taxon>
        <taxon>Agaricomycetes</taxon>
        <taxon>Russulales</taxon>
        <taxon>Lachnocladiaceae</taxon>
        <taxon>Vararia</taxon>
    </lineage>
</organism>
<comment type="caution">
    <text evidence="1">The sequence shown here is derived from an EMBL/GenBank/DDBJ whole genome shotgun (WGS) entry which is preliminary data.</text>
</comment>
<gene>
    <name evidence="1" type="ORF">K488DRAFT_72501</name>
</gene>
<evidence type="ECO:0000313" key="2">
    <source>
        <dbReference type="Proteomes" id="UP000814128"/>
    </source>
</evidence>
<reference evidence="1" key="1">
    <citation type="submission" date="2021-02" db="EMBL/GenBank/DDBJ databases">
        <authorList>
            <consortium name="DOE Joint Genome Institute"/>
            <person name="Ahrendt S."/>
            <person name="Looney B.P."/>
            <person name="Miyauchi S."/>
            <person name="Morin E."/>
            <person name="Drula E."/>
            <person name="Courty P.E."/>
            <person name="Chicoki N."/>
            <person name="Fauchery L."/>
            <person name="Kohler A."/>
            <person name="Kuo A."/>
            <person name="Labutti K."/>
            <person name="Pangilinan J."/>
            <person name="Lipzen A."/>
            <person name="Riley R."/>
            <person name="Andreopoulos W."/>
            <person name="He G."/>
            <person name="Johnson J."/>
            <person name="Barry K.W."/>
            <person name="Grigoriev I.V."/>
            <person name="Nagy L."/>
            <person name="Hibbett D."/>
            <person name="Henrissat B."/>
            <person name="Matheny P.B."/>
            <person name="Labbe J."/>
            <person name="Martin F."/>
        </authorList>
    </citation>
    <scope>NUCLEOTIDE SEQUENCE</scope>
    <source>
        <strain evidence="1">EC-137</strain>
    </source>
</reference>
<proteinExistence type="predicted"/>
<dbReference type="Proteomes" id="UP000814128">
    <property type="component" value="Unassembled WGS sequence"/>
</dbReference>
<dbReference type="EMBL" id="MU273642">
    <property type="protein sequence ID" value="KAI0030049.1"/>
    <property type="molecule type" value="Genomic_DNA"/>
</dbReference>
<name>A0ACB8QDZ2_9AGAM</name>
<reference evidence="1" key="2">
    <citation type="journal article" date="2022" name="New Phytol.">
        <title>Evolutionary transition to the ectomycorrhizal habit in the genomes of a hyperdiverse lineage of mushroom-forming fungi.</title>
        <authorList>
            <person name="Looney B."/>
            <person name="Miyauchi S."/>
            <person name="Morin E."/>
            <person name="Drula E."/>
            <person name="Courty P.E."/>
            <person name="Kohler A."/>
            <person name="Kuo A."/>
            <person name="LaButti K."/>
            <person name="Pangilinan J."/>
            <person name="Lipzen A."/>
            <person name="Riley R."/>
            <person name="Andreopoulos W."/>
            <person name="He G."/>
            <person name="Johnson J."/>
            <person name="Nolan M."/>
            <person name="Tritt A."/>
            <person name="Barry K.W."/>
            <person name="Grigoriev I.V."/>
            <person name="Nagy L.G."/>
            <person name="Hibbett D."/>
            <person name="Henrissat B."/>
            <person name="Matheny P.B."/>
            <person name="Labbe J."/>
            <person name="Martin F.M."/>
        </authorList>
    </citation>
    <scope>NUCLEOTIDE SEQUENCE</scope>
    <source>
        <strain evidence="1">EC-137</strain>
    </source>
</reference>
<sequence>MRSPLHKLYAQKMRGLGKGTALWDPSPDVILDFHGVRRRDPIAQVGHLGFYQEGRWRHVLDVHRPYDEQHHVGTIPPELFEQLPRPTVSSQEPVGPTYFTPKSSASFNLQATSSMYGPSARCIQWDADDNLHSSNPRTANLPCISFSLECDASLLHLGCSQSDHVCETELGKYKAYAVRNLKNWTELIRRNEWSIDAHRLSIVTDRTLASSWVNSVQTESGAGAGTGSQVFVDGATGGGLSVSFQYNAATGLVTNYGPVSRLCASVLASSQHQAAAPGPKYAPTHNDDPAIAGPLDQCLFLKRVHAADRSWLCRGHQWSASVPADMELRHRARNVALAPFAVPLTPPRSQEGSSQAAWPGSPSCSSASGNSMLEILEMEAGGESGRADALTGRDEDLVGYALQYILENTPADAAVLHDDDLLPYLDLAKDKEDIFSAWPCLRPEVYMYDYAGVVVGSLKELDFGTPVNSGPAAPATIPAGFASIFDTIDEQTHSSLGPARPQKMSSAVRRKRAVAACVGCRRRHVRCKVSPREDEPCGRCKAMGLACVFRAADLPLPPPPPPPRDIVGRPAVAHRTTMPRFDGAYGNFYSIAARSYDDWALCTASPEDDSMSAQTVGWCPDVGNCPDTLRW</sequence>
<evidence type="ECO:0000313" key="1">
    <source>
        <dbReference type="EMBL" id="KAI0030049.1"/>
    </source>
</evidence>
<accession>A0ACB8QDZ2</accession>
<protein>
    <submittedName>
        <fullName evidence="1">Uncharacterized protein</fullName>
    </submittedName>
</protein>
<keyword evidence="2" id="KW-1185">Reference proteome</keyword>